<reference evidence="2 3" key="1">
    <citation type="submission" date="2019-03" db="EMBL/GenBank/DDBJ databases">
        <title>Above-ground endophytic microbial communities from plants in different locations in the United States.</title>
        <authorList>
            <person name="Frank C."/>
        </authorList>
    </citation>
    <scope>NUCLEOTIDE SEQUENCE [LARGE SCALE GENOMIC DNA]</scope>
    <source>
        <strain evidence="2 3">LP_2_YM</strain>
    </source>
</reference>
<accession>A0A4R4AU51</accession>
<proteinExistence type="predicted"/>
<dbReference type="RefSeq" id="WP_131935462.1">
    <property type="nucleotide sequence ID" value="NZ_SMDF01000050.1"/>
</dbReference>
<feature type="transmembrane region" description="Helical" evidence="1">
    <location>
        <begin position="40"/>
        <end position="63"/>
    </location>
</feature>
<organism evidence="2 3">
    <name type="scientific">Bacillus thuringiensis</name>
    <dbReference type="NCBI Taxonomy" id="1428"/>
    <lineage>
        <taxon>Bacteria</taxon>
        <taxon>Bacillati</taxon>
        <taxon>Bacillota</taxon>
        <taxon>Bacilli</taxon>
        <taxon>Bacillales</taxon>
        <taxon>Bacillaceae</taxon>
        <taxon>Bacillus</taxon>
        <taxon>Bacillus cereus group</taxon>
    </lineage>
</organism>
<feature type="transmembrane region" description="Helical" evidence="1">
    <location>
        <begin position="7"/>
        <end position="28"/>
    </location>
</feature>
<dbReference type="EMBL" id="SMDG01000049">
    <property type="protein sequence ID" value="TCW43591.1"/>
    <property type="molecule type" value="Genomic_DNA"/>
</dbReference>
<evidence type="ECO:0000256" key="1">
    <source>
        <dbReference type="SAM" id="Phobius"/>
    </source>
</evidence>
<keyword evidence="1" id="KW-0472">Membrane</keyword>
<keyword evidence="1" id="KW-1133">Transmembrane helix</keyword>
<gene>
    <name evidence="2" type="ORF">EC910_1492</name>
</gene>
<evidence type="ECO:0000313" key="3">
    <source>
        <dbReference type="Proteomes" id="UP000295285"/>
    </source>
</evidence>
<comment type="caution">
    <text evidence="2">The sequence shown here is derived from an EMBL/GenBank/DDBJ whole genome shotgun (WGS) entry which is preliminary data.</text>
</comment>
<name>A0A4R4AU51_BACTU</name>
<dbReference type="AlphaFoldDB" id="A0A4R4AU51"/>
<dbReference type="Proteomes" id="UP000295285">
    <property type="component" value="Unassembled WGS sequence"/>
</dbReference>
<keyword evidence="1" id="KW-0812">Transmembrane</keyword>
<evidence type="ECO:0000313" key="2">
    <source>
        <dbReference type="EMBL" id="TCW43591.1"/>
    </source>
</evidence>
<sequence>MLKEQNIVSQIFQVIWFFIVLFLGVNVAHYGDNWFAGSSVYWGLVGQAIPIILGLFVLIWFLYKKRKERKRQELKQQIKAEILQELGI</sequence>
<protein>
    <submittedName>
        <fullName evidence="2">Uncharacterized protein</fullName>
    </submittedName>
</protein>